<protein>
    <submittedName>
        <fullName evidence="1">Uncharacterized protein</fullName>
    </submittedName>
</protein>
<organism evidence="1 2">
    <name type="scientific">Bacillus glycinifermentans</name>
    <dbReference type="NCBI Taxonomy" id="1664069"/>
    <lineage>
        <taxon>Bacteria</taxon>
        <taxon>Bacillati</taxon>
        <taxon>Bacillota</taxon>
        <taxon>Bacilli</taxon>
        <taxon>Bacillales</taxon>
        <taxon>Bacillaceae</taxon>
        <taxon>Bacillus</taxon>
    </lineage>
</organism>
<dbReference type="AlphaFoldDB" id="A0AAJ3YXM7"/>
<gene>
    <name evidence="1" type="ORF">EQZ20_02020</name>
</gene>
<name>A0AAJ3YXM7_9BACI</name>
<reference evidence="1 2" key="1">
    <citation type="submission" date="2019-01" db="EMBL/GenBank/DDBJ databases">
        <title>Genome sequence of Bacillus glycinifermentans SRCM103574.</title>
        <authorList>
            <person name="Kong H.-J."/>
            <person name="Jeong S.-Y."/>
            <person name="Jeong D.-Y."/>
        </authorList>
    </citation>
    <scope>NUCLEOTIDE SEQUENCE [LARGE SCALE GENOMIC DNA]</scope>
    <source>
        <strain evidence="1 2">SRCM103574</strain>
    </source>
</reference>
<proteinExistence type="predicted"/>
<dbReference type="EMBL" id="CP035232">
    <property type="protein sequence ID" value="QAT63845.1"/>
    <property type="molecule type" value="Genomic_DNA"/>
</dbReference>
<evidence type="ECO:0000313" key="1">
    <source>
        <dbReference type="EMBL" id="QAT63845.1"/>
    </source>
</evidence>
<evidence type="ECO:0000313" key="2">
    <source>
        <dbReference type="Proteomes" id="UP000288675"/>
    </source>
</evidence>
<accession>A0AAJ3YXM7</accession>
<dbReference type="Proteomes" id="UP000288675">
    <property type="component" value="Chromosome"/>
</dbReference>
<sequence length="81" mass="9619">MVSHYSSSFAVSFNSKLFVKYFTFILCNTSHTFSRLMHFYFCLFCVSAHFLLKLKHFLEKLPFVFIILPKNFTDHPLVSTR</sequence>